<comment type="similarity">
    <text evidence="1 5">Belongs to the peptidase S8 family.</text>
</comment>
<dbReference type="SUPFAM" id="SSF52743">
    <property type="entry name" value="Subtilisin-like"/>
    <property type="match status" value="1"/>
</dbReference>
<keyword evidence="8" id="KW-1185">Reference proteome</keyword>
<dbReference type="Pfam" id="PF00082">
    <property type="entry name" value="Peptidase_S8"/>
    <property type="match status" value="1"/>
</dbReference>
<dbReference type="EMBL" id="JPYA02000003">
    <property type="protein sequence ID" value="MEB3751505.1"/>
    <property type="molecule type" value="Genomic_DNA"/>
</dbReference>
<protein>
    <submittedName>
        <fullName evidence="7">Subtilisin</fullName>
        <ecNumber evidence="7">3.4.21.62</ecNumber>
    </submittedName>
</protein>
<dbReference type="EC" id="3.4.21.62" evidence="7"/>
<evidence type="ECO:0000259" key="6">
    <source>
        <dbReference type="Pfam" id="PF00082"/>
    </source>
</evidence>
<dbReference type="Proteomes" id="UP000029267">
    <property type="component" value="Unassembled WGS sequence"/>
</dbReference>
<comment type="caution">
    <text evidence="7">The sequence shown here is derived from an EMBL/GenBank/DDBJ whole genome shotgun (WGS) entry which is preliminary data.</text>
</comment>
<gene>
    <name evidence="7" type="ORF">EP10_002360</name>
</gene>
<dbReference type="GO" id="GO:0004252">
    <property type="term" value="F:serine-type endopeptidase activity"/>
    <property type="evidence" value="ECO:0007669"/>
    <property type="project" value="UniProtKB-EC"/>
</dbReference>
<sequence length="206" mass="22811">MAGIIAAKDNSIGIKGVAPNAKIYSVKVLNDDGEGTIDNIIRGINWCIDQKVNIMNISFGFKSNNPELKSIIDKARNSGIIIVASSGNNYIREVDYPARYENVFSVGSINKEHQRVRFSPRGKIDFVAPGRGILSTNNKNGYSLFEGTSYSTAFISGLIALYMTDNPEYKIYQNQDKLIRLLQVKSLDLGVKGKDNVYGYGLLQFK</sequence>
<evidence type="ECO:0000256" key="2">
    <source>
        <dbReference type="ARBA" id="ARBA00022670"/>
    </source>
</evidence>
<dbReference type="PANTHER" id="PTHR43806">
    <property type="entry name" value="PEPTIDASE S8"/>
    <property type="match status" value="1"/>
</dbReference>
<proteinExistence type="inferred from homology"/>
<evidence type="ECO:0000313" key="7">
    <source>
        <dbReference type="EMBL" id="MEB3751505.1"/>
    </source>
</evidence>
<keyword evidence="2" id="KW-0645">Protease</keyword>
<evidence type="ECO:0000256" key="5">
    <source>
        <dbReference type="PROSITE-ProRule" id="PRU01240"/>
    </source>
</evidence>
<dbReference type="PROSITE" id="PS51892">
    <property type="entry name" value="SUBTILASE"/>
    <property type="match status" value="1"/>
</dbReference>
<evidence type="ECO:0000313" key="8">
    <source>
        <dbReference type="Proteomes" id="UP000029267"/>
    </source>
</evidence>
<dbReference type="InterPro" id="IPR050131">
    <property type="entry name" value="Peptidase_S8_subtilisin-like"/>
</dbReference>
<feature type="domain" description="Peptidase S8/S53" evidence="6">
    <location>
        <begin position="1"/>
        <end position="201"/>
    </location>
</feature>
<dbReference type="PANTHER" id="PTHR43806:SF11">
    <property type="entry name" value="CEREVISIN-RELATED"/>
    <property type="match status" value="1"/>
</dbReference>
<dbReference type="InterPro" id="IPR000209">
    <property type="entry name" value="Peptidase_S8/S53_dom"/>
</dbReference>
<dbReference type="Gene3D" id="3.40.50.200">
    <property type="entry name" value="Peptidase S8/S53 domain"/>
    <property type="match status" value="1"/>
</dbReference>
<dbReference type="InterPro" id="IPR036852">
    <property type="entry name" value="Peptidase_S8/S53_dom_sf"/>
</dbReference>
<reference evidence="7 8" key="1">
    <citation type="journal article" date="2014" name="Genome Announc.">
        <title>Draft Genome Sequence of Geobacillus icigianus Strain G1w1T Isolated from Hot Springs in the Valley of Geysers, Kamchatka (Russian Federation).</title>
        <authorList>
            <person name="Bryanskaya A.V."/>
            <person name="Rozanov A.S."/>
            <person name="Logacheva M.D."/>
            <person name="Kotenko A.V."/>
            <person name="Peltek S.E."/>
        </authorList>
    </citation>
    <scope>NUCLEOTIDE SEQUENCE [LARGE SCALE GENOMIC DNA]</scope>
    <source>
        <strain evidence="7 8">G1w1</strain>
    </source>
</reference>
<name>A0ABU6BHP0_9BACL</name>
<accession>A0ABU6BHP0</accession>
<keyword evidence="4" id="KW-0720">Serine protease</keyword>
<evidence type="ECO:0000256" key="1">
    <source>
        <dbReference type="ARBA" id="ARBA00011073"/>
    </source>
</evidence>
<evidence type="ECO:0000256" key="3">
    <source>
        <dbReference type="ARBA" id="ARBA00022801"/>
    </source>
</evidence>
<comment type="caution">
    <text evidence="5">Lacks conserved residue(s) required for the propagation of feature annotation.</text>
</comment>
<keyword evidence="3 7" id="KW-0378">Hydrolase</keyword>
<organism evidence="7 8">
    <name type="scientific">Geobacillus icigianus</name>
    <dbReference type="NCBI Taxonomy" id="1430331"/>
    <lineage>
        <taxon>Bacteria</taxon>
        <taxon>Bacillati</taxon>
        <taxon>Bacillota</taxon>
        <taxon>Bacilli</taxon>
        <taxon>Bacillales</taxon>
        <taxon>Anoxybacillaceae</taxon>
        <taxon>Geobacillus</taxon>
    </lineage>
</organism>
<evidence type="ECO:0000256" key="4">
    <source>
        <dbReference type="ARBA" id="ARBA00022825"/>
    </source>
</evidence>